<dbReference type="AlphaFoldDB" id="A0A8H6IQ35"/>
<dbReference type="PANTHER" id="PTHR42858">
    <property type="entry name" value="AMINOTRANSFERASE"/>
    <property type="match status" value="1"/>
</dbReference>
<dbReference type="CDD" id="cd00609">
    <property type="entry name" value="AAT_like"/>
    <property type="match status" value="1"/>
</dbReference>
<evidence type="ECO:0000259" key="1">
    <source>
        <dbReference type="Pfam" id="PF00155"/>
    </source>
</evidence>
<dbReference type="SUPFAM" id="SSF53383">
    <property type="entry name" value="PLP-dependent transferases"/>
    <property type="match status" value="1"/>
</dbReference>
<dbReference type="Pfam" id="PF00155">
    <property type="entry name" value="Aminotran_1_2"/>
    <property type="match status" value="1"/>
</dbReference>
<organism evidence="2 3">
    <name type="scientific">Colletotrichum sojae</name>
    <dbReference type="NCBI Taxonomy" id="2175907"/>
    <lineage>
        <taxon>Eukaryota</taxon>
        <taxon>Fungi</taxon>
        <taxon>Dikarya</taxon>
        <taxon>Ascomycota</taxon>
        <taxon>Pezizomycotina</taxon>
        <taxon>Sordariomycetes</taxon>
        <taxon>Hypocreomycetidae</taxon>
        <taxon>Glomerellales</taxon>
        <taxon>Glomerellaceae</taxon>
        <taxon>Colletotrichum</taxon>
        <taxon>Colletotrichum orchidearum species complex</taxon>
    </lineage>
</organism>
<dbReference type="EMBL" id="WIGN01000529">
    <property type="protein sequence ID" value="KAF6789415.1"/>
    <property type="molecule type" value="Genomic_DNA"/>
</dbReference>
<feature type="domain" description="Aminotransferase class I/classII large" evidence="1">
    <location>
        <begin position="35"/>
        <end position="441"/>
    </location>
</feature>
<dbReference type="GO" id="GO:0047536">
    <property type="term" value="F:2-aminoadipate transaminase activity"/>
    <property type="evidence" value="ECO:0007669"/>
    <property type="project" value="TreeGrafter"/>
</dbReference>
<name>A0A8H6IQ35_9PEZI</name>
<dbReference type="GO" id="GO:0030170">
    <property type="term" value="F:pyridoxal phosphate binding"/>
    <property type="evidence" value="ECO:0007669"/>
    <property type="project" value="InterPro"/>
</dbReference>
<sequence length="455" mass="49290">MRVQLPEPRSQINLQRGWPSARLHPVQALEAASASLFRQDKIAEQFFYGPGLGKASLRELIADWLSDFYAPAAGPVSPSRIGVTNGASNGLAIVLQKFTDPKYTRAVWMVEPTYFLACPIFRDAGLAGRIRGAPEGRDGVDLDFLAGALREVDGSWSRDGDGASSPGKSAQLGYPKIYRHVIYLIPTFSNPSGKTMSLESRRRLVRLARKHDALLITDDVYDMLRWPAREDGGSDVVTAVPPPRLVDIDRELEGATTFGNAVSNGSFSKIVAPGMRLGWIEASNAFTATIQTVGATASGGGQAHFSSLVVENILAGGGLTRHINDVLIPTYRKRYRALVGAIRRHLYPLGVRLVSDPSLEEGGLAGGFFLYISFGAGTAEVASEITRISLQQFNLQIGPGHIFGVPDDPLSGDRGRATYYGGARLCWAWHEEEELVEGIERLAIVIKGVQRAMAS</sequence>
<comment type="caution">
    <text evidence="2">The sequence shown here is derived from an EMBL/GenBank/DDBJ whole genome shotgun (WGS) entry which is preliminary data.</text>
</comment>
<proteinExistence type="predicted"/>
<dbReference type="InterPro" id="IPR004839">
    <property type="entry name" value="Aminotransferase_I/II_large"/>
</dbReference>
<protein>
    <submittedName>
        <fullName evidence="2">Aminotransferase</fullName>
    </submittedName>
</protein>
<dbReference type="Gene3D" id="3.90.1150.10">
    <property type="entry name" value="Aspartate Aminotransferase, domain 1"/>
    <property type="match status" value="1"/>
</dbReference>
<keyword evidence="3" id="KW-1185">Reference proteome</keyword>
<dbReference type="InterPro" id="IPR015421">
    <property type="entry name" value="PyrdxlP-dep_Trfase_major"/>
</dbReference>
<dbReference type="InterPro" id="IPR015422">
    <property type="entry name" value="PyrdxlP-dep_Trfase_small"/>
</dbReference>
<reference evidence="2 3" key="1">
    <citation type="journal article" date="2020" name="Phytopathology">
        <title>Genome Sequence Resources of Colletotrichum truncatum, C. plurivorum, C. musicola, and C. sojae: Four Species Pathogenic to Soybean (Glycine max).</title>
        <authorList>
            <person name="Rogerio F."/>
            <person name="Boufleur T.R."/>
            <person name="Ciampi-Guillardi M."/>
            <person name="Sukno S.A."/>
            <person name="Thon M.R."/>
            <person name="Massola Junior N.S."/>
            <person name="Baroncelli R."/>
        </authorList>
    </citation>
    <scope>NUCLEOTIDE SEQUENCE [LARGE SCALE GENOMIC DNA]</scope>
    <source>
        <strain evidence="2 3">LFN0009</strain>
    </source>
</reference>
<dbReference type="Gene3D" id="3.40.640.10">
    <property type="entry name" value="Type I PLP-dependent aspartate aminotransferase-like (Major domain)"/>
    <property type="match status" value="1"/>
</dbReference>
<keyword evidence="2" id="KW-0032">Aminotransferase</keyword>
<dbReference type="PANTHER" id="PTHR42858:SF1">
    <property type="entry name" value="LD15494P"/>
    <property type="match status" value="1"/>
</dbReference>
<evidence type="ECO:0000313" key="3">
    <source>
        <dbReference type="Proteomes" id="UP000652219"/>
    </source>
</evidence>
<dbReference type="InterPro" id="IPR015424">
    <property type="entry name" value="PyrdxlP-dep_Trfase"/>
</dbReference>
<gene>
    <name evidence="2" type="ORF">CSOJ01_14775</name>
</gene>
<evidence type="ECO:0000313" key="2">
    <source>
        <dbReference type="EMBL" id="KAF6789415.1"/>
    </source>
</evidence>
<accession>A0A8H6IQ35</accession>
<dbReference type="Proteomes" id="UP000652219">
    <property type="component" value="Unassembled WGS sequence"/>
</dbReference>
<keyword evidence="2" id="KW-0808">Transferase</keyword>